<feature type="chain" id="PRO_5005327566" evidence="1">
    <location>
        <begin position="20"/>
        <end position="155"/>
    </location>
</feature>
<dbReference type="PROSITE" id="PS51257">
    <property type="entry name" value="PROKAR_LIPOPROTEIN"/>
    <property type="match status" value="1"/>
</dbReference>
<organism evidence="4">
    <name type="scientific">Strongyloides stercoralis</name>
    <name type="common">Threadworm</name>
    <dbReference type="NCBI Taxonomy" id="6248"/>
    <lineage>
        <taxon>Eukaryota</taxon>
        <taxon>Metazoa</taxon>
        <taxon>Ecdysozoa</taxon>
        <taxon>Nematoda</taxon>
        <taxon>Chromadorea</taxon>
        <taxon>Rhabditida</taxon>
        <taxon>Tylenchina</taxon>
        <taxon>Panagrolaimomorpha</taxon>
        <taxon>Strongyloidoidea</taxon>
        <taxon>Strongyloididae</taxon>
        <taxon>Strongyloides</taxon>
    </lineage>
</organism>
<feature type="domain" description="C6" evidence="2">
    <location>
        <begin position="62"/>
        <end position="152"/>
    </location>
</feature>
<name>A0A0K0E725_STRER</name>
<reference evidence="4" key="1">
    <citation type="submission" date="2015-08" db="UniProtKB">
        <authorList>
            <consortium name="WormBaseParasite"/>
        </authorList>
    </citation>
    <scope>IDENTIFICATION</scope>
</reference>
<proteinExistence type="predicted"/>
<dbReference type="InterPro" id="IPR002601">
    <property type="entry name" value="C6_domain"/>
</dbReference>
<keyword evidence="3" id="KW-1185">Reference proteome</keyword>
<dbReference type="Pfam" id="PF01681">
    <property type="entry name" value="C6"/>
    <property type="match status" value="1"/>
</dbReference>
<dbReference type="AlphaFoldDB" id="A0A0K0E725"/>
<sequence>MKNIFFIYYILSNITIVYSCIPSQNKNINTVEVKDSEYQYDETTDTDIVESTITTKTPLKSCNQCSPLIHEMNNVKSIDFTETNYINPATGCGTTIIKCSTNETDEIVSFYFEGDPTADTDNLSSIERILNCDENSNWQSESVGKNVTSVECFST</sequence>
<evidence type="ECO:0000313" key="3">
    <source>
        <dbReference type="Proteomes" id="UP000035681"/>
    </source>
</evidence>
<evidence type="ECO:0000259" key="2">
    <source>
        <dbReference type="SMART" id="SM01048"/>
    </source>
</evidence>
<protein>
    <submittedName>
        <fullName evidence="4 5">C6 domain-containing protein</fullName>
    </submittedName>
</protein>
<keyword evidence="1" id="KW-0732">Signal</keyword>
<dbReference type="SMART" id="SM01048">
    <property type="entry name" value="C6"/>
    <property type="match status" value="1"/>
</dbReference>
<dbReference type="WBParaSite" id="TCONS_00001833.p1">
    <property type="protein sequence ID" value="TCONS_00001833.p1"/>
    <property type="gene ID" value="XLOC_001735"/>
</dbReference>
<evidence type="ECO:0000256" key="1">
    <source>
        <dbReference type="SAM" id="SignalP"/>
    </source>
</evidence>
<dbReference type="Proteomes" id="UP000035681">
    <property type="component" value="Unplaced"/>
</dbReference>
<dbReference type="WBParaSite" id="SSTP_0000530100.1">
    <property type="protein sequence ID" value="SSTP_0000530100.1"/>
    <property type="gene ID" value="SSTP_0000530100"/>
</dbReference>
<evidence type="ECO:0000313" key="5">
    <source>
        <dbReference type="WBParaSite" id="TCONS_00001833.p1"/>
    </source>
</evidence>
<accession>A0A0K0E725</accession>
<evidence type="ECO:0000313" key="4">
    <source>
        <dbReference type="WBParaSite" id="SSTP_0000530100.1"/>
    </source>
</evidence>
<feature type="signal peptide" evidence="1">
    <location>
        <begin position="1"/>
        <end position="19"/>
    </location>
</feature>